<name>A0AAV9U7B4_9PEZI</name>
<feature type="region of interest" description="Disordered" evidence="1">
    <location>
        <begin position="30"/>
        <end position="58"/>
    </location>
</feature>
<dbReference type="EMBL" id="JAVHNS010000014">
    <property type="protein sequence ID" value="KAK6335838.1"/>
    <property type="molecule type" value="Genomic_DNA"/>
</dbReference>
<evidence type="ECO:0000313" key="3">
    <source>
        <dbReference type="Proteomes" id="UP001373714"/>
    </source>
</evidence>
<feature type="region of interest" description="Disordered" evidence="1">
    <location>
        <begin position="1"/>
        <end position="20"/>
    </location>
</feature>
<evidence type="ECO:0000256" key="1">
    <source>
        <dbReference type="SAM" id="MobiDB-lite"/>
    </source>
</evidence>
<evidence type="ECO:0000313" key="2">
    <source>
        <dbReference type="EMBL" id="KAK6335838.1"/>
    </source>
</evidence>
<feature type="compositionally biased region" description="Basic residues" evidence="1">
    <location>
        <begin position="40"/>
        <end position="49"/>
    </location>
</feature>
<organism evidence="2 3">
    <name type="scientific">Orbilia blumenaviensis</name>
    <dbReference type="NCBI Taxonomy" id="1796055"/>
    <lineage>
        <taxon>Eukaryota</taxon>
        <taxon>Fungi</taxon>
        <taxon>Dikarya</taxon>
        <taxon>Ascomycota</taxon>
        <taxon>Pezizomycotina</taxon>
        <taxon>Orbiliomycetes</taxon>
        <taxon>Orbiliales</taxon>
        <taxon>Orbiliaceae</taxon>
        <taxon>Orbilia</taxon>
    </lineage>
</organism>
<accession>A0AAV9U7B4</accession>
<comment type="caution">
    <text evidence="2">The sequence shown here is derived from an EMBL/GenBank/DDBJ whole genome shotgun (WGS) entry which is preliminary data.</text>
</comment>
<proteinExistence type="predicted"/>
<sequence>MELFSTPRTPAAQSSTSPNSYSLLNLRFNQEDQGNSQGRKEKKKKKKQQQQKQDRRDQLRVRGGYYYLPFHLTRTSLRRYSVDGKSKGFSKASGRLKSITFSFAILV</sequence>
<gene>
    <name evidence="2" type="ORF">TWF730_003213</name>
</gene>
<dbReference type="Proteomes" id="UP001373714">
    <property type="component" value="Unassembled WGS sequence"/>
</dbReference>
<protein>
    <submittedName>
        <fullName evidence="2">Uncharacterized protein</fullName>
    </submittedName>
</protein>
<keyword evidence="3" id="KW-1185">Reference proteome</keyword>
<reference evidence="2 3" key="1">
    <citation type="submission" date="2019-10" db="EMBL/GenBank/DDBJ databases">
        <authorList>
            <person name="Palmer J.M."/>
        </authorList>
    </citation>
    <scope>NUCLEOTIDE SEQUENCE [LARGE SCALE GENOMIC DNA]</scope>
    <source>
        <strain evidence="2 3">TWF730</strain>
    </source>
</reference>
<dbReference type="AlphaFoldDB" id="A0AAV9U7B4"/>